<organism evidence="2 3">
    <name type="scientific">Acinetobacter boissieri</name>
    <dbReference type="NCBI Taxonomy" id="1219383"/>
    <lineage>
        <taxon>Bacteria</taxon>
        <taxon>Pseudomonadati</taxon>
        <taxon>Pseudomonadota</taxon>
        <taxon>Gammaproteobacteria</taxon>
        <taxon>Moraxellales</taxon>
        <taxon>Moraxellaceae</taxon>
        <taxon>Acinetobacter</taxon>
    </lineage>
</organism>
<reference evidence="3" key="1">
    <citation type="submission" date="2016-09" db="EMBL/GenBank/DDBJ databases">
        <authorList>
            <person name="Varghese N."/>
            <person name="Submissions S."/>
        </authorList>
    </citation>
    <scope>NUCLEOTIDE SEQUENCE [LARGE SCALE GENOMIC DNA]</scope>
    <source>
        <strain evidence="3">ANC 4422</strain>
    </source>
</reference>
<dbReference type="OrthoDB" id="5741083at2"/>
<name>A0A1G6H989_9GAMM</name>
<evidence type="ECO:0000313" key="2">
    <source>
        <dbReference type="EMBL" id="SDB90723.1"/>
    </source>
</evidence>
<accession>A0A1G6H989</accession>
<dbReference type="EMBL" id="FMYL01000004">
    <property type="protein sequence ID" value="SDB90723.1"/>
    <property type="molecule type" value="Genomic_DNA"/>
</dbReference>
<proteinExistence type="predicted"/>
<evidence type="ECO:0000256" key="1">
    <source>
        <dbReference type="SAM" id="MobiDB-lite"/>
    </source>
</evidence>
<evidence type="ECO:0000313" key="3">
    <source>
        <dbReference type="Proteomes" id="UP000242501"/>
    </source>
</evidence>
<dbReference type="Proteomes" id="UP000242501">
    <property type="component" value="Unassembled WGS sequence"/>
</dbReference>
<sequence length="84" mass="8975">MADMNDYDDAQDDDVVDDAEADAAEKGAKNANDNPQNDADIAEAESLTVTAKQKKRETLEDELAAFFAKGGKITEVPPDDSAVD</sequence>
<dbReference type="STRING" id="1219383.SAMN05421733_104177"/>
<feature type="compositionally biased region" description="Acidic residues" evidence="1">
    <location>
        <begin position="1"/>
        <end position="22"/>
    </location>
</feature>
<keyword evidence="3" id="KW-1185">Reference proteome</keyword>
<gene>
    <name evidence="2" type="ORF">SAMN05421733_104177</name>
</gene>
<feature type="region of interest" description="Disordered" evidence="1">
    <location>
        <begin position="1"/>
        <end position="43"/>
    </location>
</feature>
<protein>
    <submittedName>
        <fullName evidence="2">Uncharacterized protein</fullName>
    </submittedName>
</protein>
<dbReference type="RefSeq" id="WP_092747573.1">
    <property type="nucleotide sequence ID" value="NZ_FMYL01000004.1"/>
</dbReference>
<dbReference type="AlphaFoldDB" id="A0A1G6H989"/>